<gene>
    <name evidence="1" type="ORF">GCM10010406_37110</name>
</gene>
<evidence type="ECO:0000313" key="2">
    <source>
        <dbReference type="Proteomes" id="UP001501358"/>
    </source>
</evidence>
<dbReference type="Proteomes" id="UP001501358">
    <property type="component" value="Unassembled WGS sequence"/>
</dbReference>
<dbReference type="RefSeq" id="WP_344384319.1">
    <property type="nucleotide sequence ID" value="NZ_BAAATA010000023.1"/>
</dbReference>
<sequence>MADGSWPDLAAGIEPGLRRVPAPERRYASRAVLARAAGETLAAVLRDSGWTYAGRWSSTVPAAPDGTAVDLREMLVAALDSGDPAPVRALVRSAGKEGTKA</sequence>
<name>A0ABN3M9X0_9ACTN</name>
<keyword evidence="2" id="KW-1185">Reference proteome</keyword>
<accession>A0ABN3M9X0</accession>
<evidence type="ECO:0000313" key="1">
    <source>
        <dbReference type="EMBL" id="GAA2497273.1"/>
    </source>
</evidence>
<dbReference type="EMBL" id="BAAATA010000023">
    <property type="protein sequence ID" value="GAA2497273.1"/>
    <property type="molecule type" value="Genomic_DNA"/>
</dbReference>
<organism evidence="1 2">
    <name type="scientific">Streptomyces thermolineatus</name>
    <dbReference type="NCBI Taxonomy" id="44033"/>
    <lineage>
        <taxon>Bacteria</taxon>
        <taxon>Bacillati</taxon>
        <taxon>Actinomycetota</taxon>
        <taxon>Actinomycetes</taxon>
        <taxon>Kitasatosporales</taxon>
        <taxon>Streptomycetaceae</taxon>
        <taxon>Streptomyces</taxon>
    </lineage>
</organism>
<protein>
    <submittedName>
        <fullName evidence="1">Uncharacterized protein</fullName>
    </submittedName>
</protein>
<comment type="caution">
    <text evidence="1">The sequence shown here is derived from an EMBL/GenBank/DDBJ whole genome shotgun (WGS) entry which is preliminary data.</text>
</comment>
<reference evidence="1 2" key="1">
    <citation type="journal article" date="2019" name="Int. J. Syst. Evol. Microbiol.">
        <title>The Global Catalogue of Microorganisms (GCM) 10K type strain sequencing project: providing services to taxonomists for standard genome sequencing and annotation.</title>
        <authorList>
            <consortium name="The Broad Institute Genomics Platform"/>
            <consortium name="The Broad Institute Genome Sequencing Center for Infectious Disease"/>
            <person name="Wu L."/>
            <person name="Ma J."/>
        </authorList>
    </citation>
    <scope>NUCLEOTIDE SEQUENCE [LARGE SCALE GENOMIC DNA]</scope>
    <source>
        <strain evidence="1 2">JCM 6307</strain>
    </source>
</reference>
<proteinExistence type="predicted"/>